<name>A0A0K9NJ86_ZOSMR</name>
<dbReference type="InterPro" id="IPR013598">
    <property type="entry name" value="Exportin-1/Importin-b-like"/>
</dbReference>
<evidence type="ECO:0000256" key="6">
    <source>
        <dbReference type="ARBA" id="ARBA00022927"/>
    </source>
</evidence>
<keyword evidence="8" id="KW-0906">Nuclear pore complex</keyword>
<dbReference type="SMART" id="SM01102">
    <property type="entry name" value="CRM1_C"/>
    <property type="match status" value="1"/>
</dbReference>
<dbReference type="InterPro" id="IPR041123">
    <property type="entry name" value="CRM1_repeat"/>
</dbReference>
<evidence type="ECO:0000313" key="11">
    <source>
        <dbReference type="EMBL" id="KMZ56045.1"/>
    </source>
</evidence>
<evidence type="ECO:0000256" key="1">
    <source>
        <dbReference type="ARBA" id="ARBA00004567"/>
    </source>
</evidence>
<dbReference type="OMA" id="WAFKHNN"/>
<dbReference type="Proteomes" id="UP000036987">
    <property type="component" value="Unassembled WGS sequence"/>
</dbReference>
<dbReference type="Pfam" id="PF18787">
    <property type="entry name" value="CRM1_repeat_3"/>
    <property type="match status" value="1"/>
</dbReference>
<evidence type="ECO:0000256" key="3">
    <source>
        <dbReference type="ARBA" id="ARBA00009466"/>
    </source>
</evidence>
<dbReference type="OrthoDB" id="27218at2759"/>
<dbReference type="GO" id="GO:0005643">
    <property type="term" value="C:nuclear pore"/>
    <property type="evidence" value="ECO:0007669"/>
    <property type="project" value="UniProtKB-SubCell"/>
</dbReference>
<dbReference type="GO" id="GO:0031965">
    <property type="term" value="C:nuclear membrane"/>
    <property type="evidence" value="ECO:0007669"/>
    <property type="project" value="UniProtKB-SubCell"/>
</dbReference>
<dbReference type="InterPro" id="IPR011989">
    <property type="entry name" value="ARM-like"/>
</dbReference>
<accession>A0A0K9NJ86</accession>
<dbReference type="GO" id="GO:0009860">
    <property type="term" value="P:pollen tube growth"/>
    <property type="evidence" value="ECO:0007669"/>
    <property type="project" value="UniProtKB-ARBA"/>
</dbReference>
<dbReference type="InterPro" id="IPR016024">
    <property type="entry name" value="ARM-type_fold"/>
</dbReference>
<keyword evidence="4" id="KW-0813">Transport</keyword>
<dbReference type="GO" id="GO:0031267">
    <property type="term" value="F:small GTPase binding"/>
    <property type="evidence" value="ECO:0007669"/>
    <property type="project" value="InterPro"/>
</dbReference>
<protein>
    <submittedName>
        <fullName evidence="11">Exportin-1</fullName>
    </submittedName>
</protein>
<dbReference type="Pfam" id="PF03810">
    <property type="entry name" value="IBN_N"/>
    <property type="match status" value="1"/>
</dbReference>
<evidence type="ECO:0000256" key="9">
    <source>
        <dbReference type="ARBA" id="ARBA00023242"/>
    </source>
</evidence>
<dbReference type="Pfam" id="PF08389">
    <property type="entry name" value="Xpo1"/>
    <property type="match status" value="1"/>
</dbReference>
<dbReference type="PANTHER" id="PTHR11223">
    <property type="entry name" value="EXPORTIN 1/5"/>
    <property type="match status" value="1"/>
</dbReference>
<comment type="subcellular location">
    <subcellularLocation>
        <location evidence="2">Nucleus membrane</location>
        <topology evidence="2">Peripheral membrane protein</topology>
        <orientation evidence="2">Nucleoplasmic side</orientation>
    </subcellularLocation>
    <subcellularLocation>
        <location evidence="1">Nucleus</location>
        <location evidence="1">Nuclear pore complex</location>
    </subcellularLocation>
</comment>
<evidence type="ECO:0000256" key="8">
    <source>
        <dbReference type="ARBA" id="ARBA00023132"/>
    </source>
</evidence>
<dbReference type="GO" id="GO:0009553">
    <property type="term" value="P:embryo sac development"/>
    <property type="evidence" value="ECO:0007669"/>
    <property type="project" value="UniProtKB-ARBA"/>
</dbReference>
<evidence type="ECO:0000256" key="5">
    <source>
        <dbReference type="ARBA" id="ARBA00022816"/>
    </source>
</evidence>
<dbReference type="InterPro" id="IPR001494">
    <property type="entry name" value="Importin-beta_N"/>
</dbReference>
<dbReference type="SMART" id="SM00913">
    <property type="entry name" value="IBN_N"/>
    <property type="match status" value="1"/>
</dbReference>
<dbReference type="SUPFAM" id="SSF48371">
    <property type="entry name" value="ARM repeat"/>
    <property type="match status" value="1"/>
</dbReference>
<dbReference type="InterPro" id="IPR041235">
    <property type="entry name" value="Exp1_repeat_2"/>
</dbReference>
<dbReference type="Gene3D" id="1.25.10.10">
    <property type="entry name" value="Leucine-rich Repeat Variant"/>
    <property type="match status" value="1"/>
</dbReference>
<keyword evidence="5" id="KW-0509">mRNA transport</keyword>
<dbReference type="GO" id="GO:0009846">
    <property type="term" value="P:pollen germination"/>
    <property type="evidence" value="ECO:0007669"/>
    <property type="project" value="UniProtKB-ARBA"/>
</dbReference>
<evidence type="ECO:0000256" key="4">
    <source>
        <dbReference type="ARBA" id="ARBA00022448"/>
    </source>
</evidence>
<evidence type="ECO:0000259" key="10">
    <source>
        <dbReference type="PROSITE" id="PS50166"/>
    </source>
</evidence>
<reference evidence="12" key="1">
    <citation type="journal article" date="2016" name="Nature">
        <title>The genome of the seagrass Zostera marina reveals angiosperm adaptation to the sea.</title>
        <authorList>
            <person name="Olsen J.L."/>
            <person name="Rouze P."/>
            <person name="Verhelst B."/>
            <person name="Lin Y.-C."/>
            <person name="Bayer T."/>
            <person name="Collen J."/>
            <person name="Dattolo E."/>
            <person name="De Paoli E."/>
            <person name="Dittami S."/>
            <person name="Maumus F."/>
            <person name="Michel G."/>
            <person name="Kersting A."/>
            <person name="Lauritano C."/>
            <person name="Lohaus R."/>
            <person name="Toepel M."/>
            <person name="Tonon T."/>
            <person name="Vanneste K."/>
            <person name="Amirebrahimi M."/>
            <person name="Brakel J."/>
            <person name="Bostroem C."/>
            <person name="Chovatia M."/>
            <person name="Grimwood J."/>
            <person name="Jenkins J.W."/>
            <person name="Jueterbock A."/>
            <person name="Mraz A."/>
            <person name="Stam W.T."/>
            <person name="Tice H."/>
            <person name="Bornberg-Bauer E."/>
            <person name="Green P.J."/>
            <person name="Pearson G.A."/>
            <person name="Procaccini G."/>
            <person name="Duarte C.M."/>
            <person name="Schmutz J."/>
            <person name="Reusch T.B.H."/>
            <person name="Van de Peer Y."/>
        </authorList>
    </citation>
    <scope>NUCLEOTIDE SEQUENCE [LARGE SCALE GENOMIC DNA]</scope>
    <source>
        <strain evidence="12">cv. Finnish</strain>
    </source>
</reference>
<comment type="similarity">
    <text evidence="3">Belongs to the exportin family.</text>
</comment>
<dbReference type="FunFam" id="1.25.10.10:FF:000022">
    <property type="entry name" value="protein EXPORTIN 1A"/>
    <property type="match status" value="1"/>
</dbReference>
<keyword evidence="6" id="KW-0653">Protein transport</keyword>
<dbReference type="PANTHER" id="PTHR11223:SF2">
    <property type="entry name" value="EXPORTIN-1"/>
    <property type="match status" value="1"/>
</dbReference>
<dbReference type="GO" id="GO:0005634">
    <property type="term" value="C:nucleus"/>
    <property type="evidence" value="ECO:0000318"/>
    <property type="project" value="GO_Central"/>
</dbReference>
<dbReference type="GO" id="GO:0000056">
    <property type="term" value="P:ribosomal small subunit export from nucleus"/>
    <property type="evidence" value="ECO:0000318"/>
    <property type="project" value="GO_Central"/>
</dbReference>
<dbReference type="PROSITE" id="PS50166">
    <property type="entry name" value="IMPORTIN_B_NT"/>
    <property type="match status" value="1"/>
</dbReference>
<dbReference type="InterPro" id="IPR045065">
    <property type="entry name" value="XPO1/5"/>
</dbReference>
<organism evidence="11 12">
    <name type="scientific">Zostera marina</name>
    <name type="common">Eelgrass</name>
    <dbReference type="NCBI Taxonomy" id="29655"/>
    <lineage>
        <taxon>Eukaryota</taxon>
        <taxon>Viridiplantae</taxon>
        <taxon>Streptophyta</taxon>
        <taxon>Embryophyta</taxon>
        <taxon>Tracheophyta</taxon>
        <taxon>Spermatophyta</taxon>
        <taxon>Magnoliopsida</taxon>
        <taxon>Liliopsida</taxon>
        <taxon>Zosteraceae</taxon>
        <taxon>Zostera</taxon>
    </lineage>
</organism>
<dbReference type="Pfam" id="PF08767">
    <property type="entry name" value="CRM1_C"/>
    <property type="match status" value="1"/>
</dbReference>
<comment type="caution">
    <text evidence="11">The sequence shown here is derived from an EMBL/GenBank/DDBJ whole genome shotgun (WGS) entry which is preliminary data.</text>
</comment>
<evidence type="ECO:0000256" key="7">
    <source>
        <dbReference type="ARBA" id="ARBA00023010"/>
    </source>
</evidence>
<dbReference type="GO" id="GO:0051028">
    <property type="term" value="P:mRNA transport"/>
    <property type="evidence" value="ECO:0007669"/>
    <property type="project" value="UniProtKB-KW"/>
</dbReference>
<dbReference type="InterPro" id="IPR040485">
    <property type="entry name" value="XPO1_repeat_3"/>
</dbReference>
<dbReference type="Pfam" id="PF18777">
    <property type="entry name" value="CRM1_repeat"/>
    <property type="match status" value="1"/>
</dbReference>
<dbReference type="GO" id="GO:0005049">
    <property type="term" value="F:nuclear export signal receptor activity"/>
    <property type="evidence" value="ECO:0000318"/>
    <property type="project" value="GO_Central"/>
</dbReference>
<evidence type="ECO:0000256" key="2">
    <source>
        <dbReference type="ARBA" id="ARBA00004620"/>
    </source>
</evidence>
<dbReference type="AlphaFoldDB" id="A0A0K9NJ86"/>
<proteinExistence type="inferred from homology"/>
<dbReference type="Pfam" id="PF18784">
    <property type="entry name" value="CRM1_repeat_2"/>
    <property type="match status" value="1"/>
</dbReference>
<keyword evidence="9" id="KW-0539">Nucleus</keyword>
<dbReference type="STRING" id="29655.A0A0K9NJ86"/>
<gene>
    <name evidence="11" type="ORF">ZOSMA_9G01490</name>
</gene>
<dbReference type="GO" id="GO:0000055">
    <property type="term" value="P:ribosomal large subunit export from nucleus"/>
    <property type="evidence" value="ECO:0000318"/>
    <property type="project" value="GO_Central"/>
</dbReference>
<dbReference type="EMBL" id="LFYR01002228">
    <property type="protein sequence ID" value="KMZ56045.1"/>
    <property type="molecule type" value="Genomic_DNA"/>
</dbReference>
<keyword evidence="7" id="KW-0811">Translocation</keyword>
<dbReference type="GO" id="GO:0005737">
    <property type="term" value="C:cytoplasm"/>
    <property type="evidence" value="ECO:0000318"/>
    <property type="project" value="GO_Central"/>
</dbReference>
<dbReference type="GO" id="GO:0006611">
    <property type="term" value="P:protein export from nucleus"/>
    <property type="evidence" value="ECO:0007669"/>
    <property type="project" value="InterPro"/>
</dbReference>
<dbReference type="InterPro" id="IPR014877">
    <property type="entry name" value="XPO1_C_dom"/>
</dbReference>
<feature type="domain" description="Importin N-terminal" evidence="10">
    <location>
        <begin position="36"/>
        <end position="102"/>
    </location>
</feature>
<evidence type="ECO:0000313" key="12">
    <source>
        <dbReference type="Proteomes" id="UP000036987"/>
    </source>
</evidence>
<sequence length="1077" mass="123597">MAEKLRDLHQPIDVPLLDATVAAFYGTGSKDERTTADQILRELQNNPDTWLQVVHILQNSQNLNTKFFALQVLESVIKYRWNVLPVEQRDGIKNYISDVIVQLSSNETSFRQERLYVNKLNIILVQVLKHEWPARWRSFIPDLVAAAKSIETLCENCMAILKLLSEEVFDFSRGEMTQQKIKDLKQSLNSEFQLIHELCLYVLSEASQRTELIRATLGTLHAFLSWIPLGYIFESPLLERLLNFLPMTSYRNLTIQCLTEVAALQFGEFYDMQFCKMYTVFMLQLQTILPPGTNIPDAYANGSSEEQAFIQNLALFFTSFYKAHIKVLESTNENQITLLLGIEYLIGISYVDDTEVFKVCLDYWNILVLELFEAHQRNLDNPAVAATMMGLHVPMIPGIVDGFGSQNLQRRQLYASSMSKLRMLMICRMAKPEEVLIVEDENGNIVRETLKDNDVLVQYKIMRETLIYLANLDHDDTEQQMLSKLSKQLSGEDWSWNTLNTLCWAIGSISGSMAEEQENRFLVMVIRDLLNLCEITKGKDNKAVIASNIMYVVGQYPKFLRAHWKFLKTVVNKLFEFMHESHPGVQDMACDTFLKIVQKCKRKFVITQIGENGPFVSELLSNLPVTVADLEPHQIHTFYESVGHMIQSEPESGKRDEYLKRLMDLPNQKWTEIIGQAAQSVDVLKDHNVIRIVLNILQTNTSCATSLGIHFFPQMSLIFLDMLSVYRMYSELISSTIAGGGPFASKTSFVKLLRSVKRETLKLIETFVDKSEDQHSIGKQFVAPMMDPILGDYARNVPDARESEVLSLFATILNMYKGVMMDDVARIFEAVFECTLEMITKNFEDYPEHRLKFFSLLRAIATYCFPALYQLSSQQLKLVMDSINWAFRHTERNIAETGLILLLEMLKKFQVSEFCNQFYKTYFLTIEQEIFAVLTDTFHKPGFKLHVSVLQHLFCLAESGALTEPLWDASTVPYPYPNNSIFVREYTVKLLGSSFPNMSTAEVTQFVSGLFDSKEDLPAFKNHIRDFLVQSKEFSAQDNKDLYAEEAAAQKERERQRMLSIPGLIAPNELQDEMVDS</sequence>
<keyword evidence="12" id="KW-1185">Reference proteome</keyword>